<dbReference type="SUPFAM" id="SSF56059">
    <property type="entry name" value="Glutathione synthetase ATP-binding domain-like"/>
    <property type="match status" value="1"/>
</dbReference>
<evidence type="ECO:0000313" key="4">
    <source>
        <dbReference type="Proteomes" id="UP000318626"/>
    </source>
</evidence>
<gene>
    <name evidence="3" type="ORF">Pan97_44400</name>
</gene>
<proteinExistence type="predicted"/>
<dbReference type="Gene3D" id="3.30.470.20">
    <property type="entry name" value="ATP-grasp fold, B domain"/>
    <property type="match status" value="1"/>
</dbReference>
<dbReference type="GO" id="GO:0005524">
    <property type="term" value="F:ATP binding"/>
    <property type="evidence" value="ECO:0007669"/>
    <property type="project" value="InterPro"/>
</dbReference>
<keyword evidence="4" id="KW-1185">Reference proteome</keyword>
<reference evidence="4" key="1">
    <citation type="submission" date="2019-02" db="EMBL/GenBank/DDBJ databases">
        <title>Deep-cultivation of Planctomycetes and their phenomic and genomic characterization uncovers novel biology.</title>
        <authorList>
            <person name="Wiegand S."/>
            <person name="Jogler M."/>
            <person name="Boedeker C."/>
            <person name="Pinto D."/>
            <person name="Vollmers J."/>
            <person name="Rivas-Marin E."/>
            <person name="Kohn T."/>
            <person name="Peeters S.H."/>
            <person name="Heuer A."/>
            <person name="Rast P."/>
            <person name="Oberbeckmann S."/>
            <person name="Bunk B."/>
            <person name="Jeske O."/>
            <person name="Meyerdierks A."/>
            <person name="Storesund J.E."/>
            <person name="Kallscheuer N."/>
            <person name="Luecker S."/>
            <person name="Lage O.M."/>
            <person name="Pohl T."/>
            <person name="Merkel B.J."/>
            <person name="Hornburger P."/>
            <person name="Mueller R.-W."/>
            <person name="Bruemmer F."/>
            <person name="Labrenz M."/>
            <person name="Spormann A.M."/>
            <person name="Op den Camp H."/>
            <person name="Overmann J."/>
            <person name="Amann R."/>
            <person name="Jetten M.S.M."/>
            <person name="Mascher T."/>
            <person name="Medema M.H."/>
            <person name="Devos D.P."/>
            <person name="Kaster A.-K."/>
            <person name="Ovreas L."/>
            <person name="Rohde M."/>
            <person name="Galperin M.Y."/>
            <person name="Jogler C."/>
        </authorList>
    </citation>
    <scope>NUCLEOTIDE SEQUENCE [LARGE SCALE GENOMIC DNA]</scope>
    <source>
        <strain evidence="4">Pan97</strain>
    </source>
</reference>
<dbReference type="KEGG" id="bvo:Pan97_44400"/>
<dbReference type="GO" id="GO:0046872">
    <property type="term" value="F:metal ion binding"/>
    <property type="evidence" value="ECO:0007669"/>
    <property type="project" value="InterPro"/>
</dbReference>
<evidence type="ECO:0000259" key="2">
    <source>
        <dbReference type="Pfam" id="PF02655"/>
    </source>
</evidence>
<name>A0A518CDS8_9BACT</name>
<dbReference type="Proteomes" id="UP000318626">
    <property type="component" value="Chromosome"/>
</dbReference>
<dbReference type="OrthoDB" id="1804072at2"/>
<feature type="chain" id="PRO_5022037197" evidence="1">
    <location>
        <begin position="17"/>
        <end position="388"/>
    </location>
</feature>
<sequence length="388" mass="43390" precursor="true">MGKRIGLIGASCRAMAASLVRGGFSVVAADMFADYDLGQIGEVRALRNYPWSARRWLRDTDVDAWCYTGGLENYPRLIERMAREKRLLGNSPETLRMVRDPFWLAGLAKRHGFEFPETHRIHDPAYNPIDPQPSDQWLLKPYRSAGGLNIERVSTLPKSAHRFYLQRKLSGVPMSAVVLSTMQGCQIVGVNRLHIGPQYGAPLPYLFAGAVSLCVPETNSLEPIVNAIHEEAGMIGLWGIDFLQTDRPTLLEVNPRWTATTALHERMRENPLMPRHVQACLQDEVKLSPRFAYWSSGVRIVYASKRLEFTDRMLRGIHAAFSLTEESYLTNQKIGDIPIPGTTIDVGSPVCTLYVDAKSEALAEEALRVNQELLEEIIYSEGSSSGDC</sequence>
<dbReference type="RefSeq" id="WP_144976207.1">
    <property type="nucleotide sequence ID" value="NZ_CP036289.1"/>
</dbReference>
<feature type="domain" description="ATP-grasp fold PylC-type" evidence="2">
    <location>
        <begin position="110"/>
        <end position="260"/>
    </location>
</feature>
<feature type="signal peptide" evidence="1">
    <location>
        <begin position="1"/>
        <end position="16"/>
    </location>
</feature>
<evidence type="ECO:0000256" key="1">
    <source>
        <dbReference type="SAM" id="SignalP"/>
    </source>
</evidence>
<dbReference type="InterPro" id="IPR003806">
    <property type="entry name" value="ATP-grasp_PylC-type"/>
</dbReference>
<dbReference type="EMBL" id="CP036289">
    <property type="protein sequence ID" value="QDU77373.1"/>
    <property type="molecule type" value="Genomic_DNA"/>
</dbReference>
<keyword evidence="1" id="KW-0732">Signal</keyword>
<protein>
    <submittedName>
        <fullName evidence="3">ATP-grasp domain protein</fullName>
    </submittedName>
</protein>
<organism evidence="3 4">
    <name type="scientific">Bremerella volcania</name>
    <dbReference type="NCBI Taxonomy" id="2527984"/>
    <lineage>
        <taxon>Bacteria</taxon>
        <taxon>Pseudomonadati</taxon>
        <taxon>Planctomycetota</taxon>
        <taxon>Planctomycetia</taxon>
        <taxon>Pirellulales</taxon>
        <taxon>Pirellulaceae</taxon>
        <taxon>Bremerella</taxon>
    </lineage>
</organism>
<dbReference type="AlphaFoldDB" id="A0A518CDS8"/>
<dbReference type="Pfam" id="PF02655">
    <property type="entry name" value="ATP-grasp_3"/>
    <property type="match status" value="1"/>
</dbReference>
<accession>A0A518CDS8</accession>
<evidence type="ECO:0000313" key="3">
    <source>
        <dbReference type="EMBL" id="QDU77373.1"/>
    </source>
</evidence>